<evidence type="ECO:0000313" key="2">
    <source>
        <dbReference type="EMBL" id="TNN50667.1"/>
    </source>
</evidence>
<dbReference type="Proteomes" id="UP000314294">
    <property type="component" value="Unassembled WGS sequence"/>
</dbReference>
<proteinExistence type="predicted"/>
<name>A0A4Z2GAP5_9TELE</name>
<comment type="caution">
    <text evidence="2">The sequence shown here is derived from an EMBL/GenBank/DDBJ whole genome shotgun (WGS) entry which is preliminary data.</text>
</comment>
<sequence length="169" mass="18596">MPMLRIDSGISSLNLPFCLELAFSIKDCFRSFLPISSKMLKVLCSAPGQPCCCTIRSTVSRLLASSSRASGMAEKPSATSFCFRNHLKSSNCFTVRFSRVRHKSGAVIAVPCVNQPVTPELCGRNMYKFMTLCLQAADSSGHKVPNDDVMMTREDDASAPEEESEEELR</sequence>
<feature type="compositionally biased region" description="Basic and acidic residues" evidence="1">
    <location>
        <begin position="141"/>
        <end position="156"/>
    </location>
</feature>
<keyword evidence="3" id="KW-1185">Reference proteome</keyword>
<feature type="compositionally biased region" description="Acidic residues" evidence="1">
    <location>
        <begin position="157"/>
        <end position="169"/>
    </location>
</feature>
<organism evidence="2 3">
    <name type="scientific">Liparis tanakae</name>
    <name type="common">Tanaka's snailfish</name>
    <dbReference type="NCBI Taxonomy" id="230148"/>
    <lineage>
        <taxon>Eukaryota</taxon>
        <taxon>Metazoa</taxon>
        <taxon>Chordata</taxon>
        <taxon>Craniata</taxon>
        <taxon>Vertebrata</taxon>
        <taxon>Euteleostomi</taxon>
        <taxon>Actinopterygii</taxon>
        <taxon>Neopterygii</taxon>
        <taxon>Teleostei</taxon>
        <taxon>Neoteleostei</taxon>
        <taxon>Acanthomorphata</taxon>
        <taxon>Eupercaria</taxon>
        <taxon>Perciformes</taxon>
        <taxon>Cottioidei</taxon>
        <taxon>Cottales</taxon>
        <taxon>Liparidae</taxon>
        <taxon>Liparis</taxon>
    </lineage>
</organism>
<dbReference type="AlphaFoldDB" id="A0A4Z2GAP5"/>
<dbReference type="EMBL" id="SRLO01000609">
    <property type="protein sequence ID" value="TNN50667.1"/>
    <property type="molecule type" value="Genomic_DNA"/>
</dbReference>
<protein>
    <submittedName>
        <fullName evidence="2">Uncharacterized protein</fullName>
    </submittedName>
</protein>
<evidence type="ECO:0000256" key="1">
    <source>
        <dbReference type="SAM" id="MobiDB-lite"/>
    </source>
</evidence>
<feature type="region of interest" description="Disordered" evidence="1">
    <location>
        <begin position="141"/>
        <end position="169"/>
    </location>
</feature>
<gene>
    <name evidence="2" type="ORF">EYF80_039117</name>
</gene>
<evidence type="ECO:0000313" key="3">
    <source>
        <dbReference type="Proteomes" id="UP000314294"/>
    </source>
</evidence>
<reference evidence="2 3" key="1">
    <citation type="submission" date="2019-03" db="EMBL/GenBank/DDBJ databases">
        <title>First draft genome of Liparis tanakae, snailfish: a comprehensive survey of snailfish specific genes.</title>
        <authorList>
            <person name="Kim W."/>
            <person name="Song I."/>
            <person name="Jeong J.-H."/>
            <person name="Kim D."/>
            <person name="Kim S."/>
            <person name="Ryu S."/>
            <person name="Song J.Y."/>
            <person name="Lee S.K."/>
        </authorList>
    </citation>
    <scope>NUCLEOTIDE SEQUENCE [LARGE SCALE GENOMIC DNA]</scope>
    <source>
        <tissue evidence="2">Muscle</tissue>
    </source>
</reference>
<accession>A0A4Z2GAP5</accession>